<reference evidence="10" key="1">
    <citation type="submission" date="2022-10" db="EMBL/GenBank/DDBJ databases">
        <title>Characterization and whole genome sequencing of a new Roseateles species, isolated from fresh water.</title>
        <authorList>
            <person name="Guliayeva D.Y."/>
            <person name="Akhremchuk A.E."/>
            <person name="Sikolenko M.A."/>
            <person name="Valentovich L.N."/>
            <person name="Sidarenka A.V."/>
        </authorList>
    </citation>
    <scope>NUCLEOTIDE SEQUENCE</scope>
    <source>
        <strain evidence="10">BIM B-1768</strain>
    </source>
</reference>
<dbReference type="PANTHER" id="PTHR42747">
    <property type="entry name" value="NITRONATE MONOOXYGENASE-RELATED"/>
    <property type="match status" value="1"/>
</dbReference>
<dbReference type="EMBL" id="CP104562">
    <property type="protein sequence ID" value="UXH79195.1"/>
    <property type="molecule type" value="Genomic_DNA"/>
</dbReference>
<evidence type="ECO:0000256" key="2">
    <source>
        <dbReference type="ARBA" id="ARBA00009881"/>
    </source>
</evidence>
<protein>
    <recommendedName>
        <fullName evidence="8">Propionate 3-nitronate monooxygenase</fullName>
    </recommendedName>
</protein>
<evidence type="ECO:0000256" key="1">
    <source>
        <dbReference type="ARBA" id="ARBA00001917"/>
    </source>
</evidence>
<dbReference type="CDD" id="cd04730">
    <property type="entry name" value="NPD_like"/>
    <property type="match status" value="1"/>
</dbReference>
<evidence type="ECO:0000313" key="10">
    <source>
        <dbReference type="EMBL" id="UXH79195.1"/>
    </source>
</evidence>
<evidence type="ECO:0000256" key="8">
    <source>
        <dbReference type="ARBA" id="ARBA00031155"/>
    </source>
</evidence>
<dbReference type="SUPFAM" id="SSF51412">
    <property type="entry name" value="Inosine monophosphate dehydrogenase (IMPDH)"/>
    <property type="match status" value="1"/>
</dbReference>
<evidence type="ECO:0000256" key="6">
    <source>
        <dbReference type="ARBA" id="ARBA00023002"/>
    </source>
</evidence>
<dbReference type="Gene3D" id="3.20.20.70">
    <property type="entry name" value="Aldolase class I"/>
    <property type="match status" value="1"/>
</dbReference>
<dbReference type="Proteomes" id="UP001064933">
    <property type="component" value="Chromosome"/>
</dbReference>
<keyword evidence="4" id="KW-0285">Flavoprotein</keyword>
<evidence type="ECO:0000256" key="9">
    <source>
        <dbReference type="ARBA" id="ARBA00049401"/>
    </source>
</evidence>
<dbReference type="RefSeq" id="WP_261759015.1">
    <property type="nucleotide sequence ID" value="NZ_CP104562.2"/>
</dbReference>
<comment type="cofactor">
    <cofactor evidence="1">
        <name>FMN</name>
        <dbReference type="ChEBI" id="CHEBI:58210"/>
    </cofactor>
</comment>
<proteinExistence type="inferred from homology"/>
<comment type="similarity">
    <text evidence="2">Belongs to the nitronate monooxygenase family. NMO class I subfamily.</text>
</comment>
<dbReference type="InterPro" id="IPR004136">
    <property type="entry name" value="NMO"/>
</dbReference>
<evidence type="ECO:0000256" key="7">
    <source>
        <dbReference type="ARBA" id="ARBA00023033"/>
    </source>
</evidence>
<keyword evidence="11" id="KW-1185">Reference proteome</keyword>
<evidence type="ECO:0000256" key="3">
    <source>
        <dbReference type="ARBA" id="ARBA00022575"/>
    </source>
</evidence>
<dbReference type="InterPro" id="IPR013785">
    <property type="entry name" value="Aldolase_TIM"/>
</dbReference>
<comment type="catalytic activity">
    <reaction evidence="9">
        <text>3 propionate 3-nitronate + 3 O2 + H2O = 3 3-oxopropanoate + 2 nitrate + nitrite + H2O2 + 3 H(+)</text>
        <dbReference type="Rhea" id="RHEA:57332"/>
        <dbReference type="ChEBI" id="CHEBI:15377"/>
        <dbReference type="ChEBI" id="CHEBI:15378"/>
        <dbReference type="ChEBI" id="CHEBI:15379"/>
        <dbReference type="ChEBI" id="CHEBI:16240"/>
        <dbReference type="ChEBI" id="CHEBI:16301"/>
        <dbReference type="ChEBI" id="CHEBI:17632"/>
        <dbReference type="ChEBI" id="CHEBI:33190"/>
        <dbReference type="ChEBI" id="CHEBI:136067"/>
    </reaction>
</comment>
<evidence type="ECO:0000313" key="11">
    <source>
        <dbReference type="Proteomes" id="UP001064933"/>
    </source>
</evidence>
<dbReference type="GO" id="GO:0004497">
    <property type="term" value="F:monooxygenase activity"/>
    <property type="evidence" value="ECO:0007669"/>
    <property type="project" value="UniProtKB-KW"/>
</dbReference>
<keyword evidence="3" id="KW-0216">Detoxification</keyword>
<dbReference type="PANTHER" id="PTHR42747:SF3">
    <property type="entry name" value="NITRONATE MONOOXYGENASE-RELATED"/>
    <property type="match status" value="1"/>
</dbReference>
<organism evidence="10 11">
    <name type="scientific">Roseateles amylovorans</name>
    <dbReference type="NCBI Taxonomy" id="2978473"/>
    <lineage>
        <taxon>Bacteria</taxon>
        <taxon>Pseudomonadati</taxon>
        <taxon>Pseudomonadota</taxon>
        <taxon>Betaproteobacteria</taxon>
        <taxon>Burkholderiales</taxon>
        <taxon>Sphaerotilaceae</taxon>
        <taxon>Roseateles</taxon>
    </lineage>
</organism>
<evidence type="ECO:0000256" key="5">
    <source>
        <dbReference type="ARBA" id="ARBA00022643"/>
    </source>
</evidence>
<keyword evidence="6" id="KW-0560">Oxidoreductase</keyword>
<keyword evidence="7 10" id="KW-0503">Monooxygenase</keyword>
<sequence length="376" mass="39210">MSVLPESTVAAPRGEPVHVAGASSASAITSLLGIRLPLIQAPLAGVQGARLATAVSRAGGLGSLPAALLNAQTLHSELTLLRDMGLPYQVNFFAHTTPQPDDAREARWRERLAPYYAEFGIDPSQIQPGPVRQPFSAAIADLVEPFRPPVVSFHFGLPSEALLARVKGWGAVVLSSATTVQEALWLEANGADAIIAQGWEAGGHRGHFLSDDLSRQPGTLALLPQIVAAVDLPVIAAGGIINAAGIRAAMTLGAQAVQLGTAFLLCDEATTSAAHRQALREPAKHYTALTNLMTGRPARGIVNRLMREVGPLNEVAPEFPNASNALGPLRAKAEAAGSGDFSPLWAGQNFAGLREIGAAALVAELAWAFEPNDAAE</sequence>
<gene>
    <name evidence="10" type="ORF">N4261_04450</name>
</gene>
<evidence type="ECO:0000256" key="4">
    <source>
        <dbReference type="ARBA" id="ARBA00022630"/>
    </source>
</evidence>
<accession>A0ABY6B398</accession>
<keyword evidence="5" id="KW-0288">FMN</keyword>
<dbReference type="Pfam" id="PF03060">
    <property type="entry name" value="NMO"/>
    <property type="match status" value="1"/>
</dbReference>
<name>A0ABY6B398_9BURK</name>